<feature type="transmembrane region" description="Helical" evidence="1">
    <location>
        <begin position="294"/>
        <end position="312"/>
    </location>
</feature>
<evidence type="ECO:0000256" key="1">
    <source>
        <dbReference type="SAM" id="Phobius"/>
    </source>
</evidence>
<gene>
    <name evidence="2" type="ORF">KAK10_01050</name>
</gene>
<feature type="transmembrane region" description="Helical" evidence="1">
    <location>
        <begin position="189"/>
        <end position="213"/>
    </location>
</feature>
<feature type="transmembrane region" description="Helical" evidence="1">
    <location>
        <begin position="324"/>
        <end position="348"/>
    </location>
</feature>
<accession>A0ABT0VHA6</accession>
<feature type="transmembrane region" description="Helical" evidence="1">
    <location>
        <begin position="67"/>
        <end position="87"/>
    </location>
</feature>
<feature type="transmembrane region" description="Helical" evidence="1">
    <location>
        <begin position="134"/>
        <end position="151"/>
    </location>
</feature>
<organism evidence="2 3">
    <name type="scientific">Periweissella beninensis</name>
    <dbReference type="NCBI Taxonomy" id="504936"/>
    <lineage>
        <taxon>Bacteria</taxon>
        <taxon>Bacillati</taxon>
        <taxon>Bacillota</taxon>
        <taxon>Bacilli</taxon>
        <taxon>Lactobacillales</taxon>
        <taxon>Lactobacillaceae</taxon>
        <taxon>Periweissella</taxon>
    </lineage>
</organism>
<dbReference type="PANTHER" id="PTHR38454:SF1">
    <property type="entry name" value="INTEGRAL MEMBRANE PROTEIN"/>
    <property type="match status" value="1"/>
</dbReference>
<proteinExistence type="predicted"/>
<feature type="transmembrane region" description="Helical" evidence="1">
    <location>
        <begin position="386"/>
        <end position="404"/>
    </location>
</feature>
<dbReference type="Proteomes" id="UP001057481">
    <property type="component" value="Unassembled WGS sequence"/>
</dbReference>
<comment type="caution">
    <text evidence="2">The sequence shown here is derived from an EMBL/GenBank/DDBJ whole genome shotgun (WGS) entry which is preliminary data.</text>
</comment>
<dbReference type="Pfam" id="PF09586">
    <property type="entry name" value="YfhO"/>
    <property type="match status" value="1"/>
</dbReference>
<feature type="transmembrane region" description="Helical" evidence="1">
    <location>
        <begin position="12"/>
        <end position="29"/>
    </location>
</feature>
<evidence type="ECO:0000313" key="3">
    <source>
        <dbReference type="Proteomes" id="UP001057481"/>
    </source>
</evidence>
<feature type="transmembrane region" description="Helical" evidence="1">
    <location>
        <begin position="436"/>
        <end position="456"/>
    </location>
</feature>
<keyword evidence="1" id="KW-1133">Transmembrane helix</keyword>
<reference evidence="2" key="1">
    <citation type="submission" date="2021-04" db="EMBL/GenBank/DDBJ databases">
        <title>Taxonomic assessment of Weissella genus.</title>
        <authorList>
            <person name="Fanelli F."/>
            <person name="Chieffi D."/>
            <person name="Dell'Aquila A."/>
            <person name="Gyu-Sung C."/>
            <person name="Franz C.M.A.P."/>
            <person name="Fusco V."/>
        </authorList>
    </citation>
    <scope>NUCLEOTIDE SEQUENCE</scope>
    <source>
        <strain evidence="2">LMG 25373</strain>
    </source>
</reference>
<dbReference type="RefSeq" id="WP_205142970.1">
    <property type="nucleotide sequence ID" value="NZ_JAFBDN010000002.1"/>
</dbReference>
<dbReference type="InterPro" id="IPR018580">
    <property type="entry name" value="Uncharacterised_YfhO"/>
</dbReference>
<feature type="transmembrane region" description="Helical" evidence="1">
    <location>
        <begin position="157"/>
        <end position="177"/>
    </location>
</feature>
<evidence type="ECO:0000313" key="2">
    <source>
        <dbReference type="EMBL" id="MCM2436523.1"/>
    </source>
</evidence>
<feature type="transmembrane region" description="Helical" evidence="1">
    <location>
        <begin position="233"/>
        <end position="254"/>
    </location>
</feature>
<feature type="transmembrane region" description="Helical" evidence="1">
    <location>
        <begin position="354"/>
        <end position="374"/>
    </location>
</feature>
<dbReference type="EMBL" id="JAGMVS010000037">
    <property type="protein sequence ID" value="MCM2436523.1"/>
    <property type="molecule type" value="Genomic_DNA"/>
</dbReference>
<keyword evidence="3" id="KW-1185">Reference proteome</keyword>
<keyword evidence="1" id="KW-0472">Membrane</keyword>
<dbReference type="PANTHER" id="PTHR38454">
    <property type="entry name" value="INTEGRAL MEMBRANE PROTEIN-RELATED"/>
    <property type="match status" value="1"/>
</dbReference>
<feature type="transmembrane region" description="Helical" evidence="1">
    <location>
        <begin position="841"/>
        <end position="863"/>
    </location>
</feature>
<sequence length="873" mass="99579">MHKFFNKNSLPLWLSFLLPIIIMGTYFGIRGMMPFGNSSILTVDLGQQYVDMFALYRNTLLHHTSTFFYSFSNALGGDMFGLWTYYLMSPLNLILLFFKPTNLPIGILILTLLKYGLTGLSMAYSLKKLKWQHGWLLTSFGVIYALMGWMISYELNLLWLDAAILLPLIILGLEYLFNMKRVWPYIISLTALFIINYYMAYMVTIFLVIYTIWRLTWETGSLKDILKQSGLFISSSLISTLLAAITLLPTAYALTQGKGQYMTEKIGNWLEYNPLLFFSKFFVGSFNFEQMPSGQPNIFIGSLGLITAMLFFTDKRPKVITKVLTLLITLFLFASMFLAPLDLFWHGFQFPVWYPYRFSFIWSFWLLWLGAYTFKPETIQQKKQIITMLTTFIVVFIIVAFTLTKTNFMTWPQVLIGSAFYLITCCLIIAPRFKYWSWLVLLLVITETATNVAWTLNNFSYLTKSEYQTNVAATTSALTTLPKTNNTFYRIGQTYERTKGDAFMQDYFGGSAFSSSFAKKTSDFMGYIGNPDGDNYAVYANGTLLTDNLLNFKYYLDAKNHFSTIAGAPANMLISQRPDLRKMQALKQTLDVSTYQNNNVIGLGFAASQAATNLKFQLNNPIRNQELLWNKLSNNTKKLFTVQNFDHVTGTNTTVPTTITGAYITRKKVLGTTSLTLYFTPKTNDSYYLTLGSSLVPDNATITLNGQTIHTNDSFRHTIVINVAANAKNQQQQLKITLKKATLWLQNVSLYKLNNTRLAQETATLQQNTLKITKFNQRTISGKITTTAQKSLIMTSIPQSKGWHAYVDNKKAKTVTIANMFLAIKTSPGKHTLKLVYTPPYLIIGTIITITTIFMIGLYYVLLRYYQKIKSQK</sequence>
<protein>
    <submittedName>
        <fullName evidence="2">YfhO family protein</fullName>
    </submittedName>
</protein>
<name>A0ABT0VHA6_9LACO</name>
<feature type="transmembrane region" description="Helical" evidence="1">
    <location>
        <begin position="266"/>
        <end position="288"/>
    </location>
</feature>
<keyword evidence="1" id="KW-0812">Transmembrane</keyword>
<feature type="transmembrane region" description="Helical" evidence="1">
    <location>
        <begin position="410"/>
        <end position="429"/>
    </location>
</feature>